<evidence type="ECO:0000313" key="6">
    <source>
        <dbReference type="EMBL" id="MFD1066155.1"/>
    </source>
</evidence>
<dbReference type="InterPro" id="IPR010095">
    <property type="entry name" value="Cas12f1-like_TNB"/>
</dbReference>
<dbReference type="NCBIfam" id="TIGR01766">
    <property type="entry name" value="IS200/IS605 family accessory protein TnpB-like domain"/>
    <property type="match status" value="1"/>
</dbReference>
<sequence>MLFYSLYVYEIEVKKRWLSKKEALSIDLGIDNFAACIDTLGNAFIIDGKRIKSVNRWYNKENARLGSIKDKQKGIQLTTRQIRILQKRKPILHDYLNKTVSHMIQHCLEHGIGKIVVDHNEGWKNKRNMRKRANQRFVQIPHSLWMRKMGSMCDRYDIVFMKQEESYTSKASFLDDDPVPCIYSNES</sequence>
<reference evidence="7" key="1">
    <citation type="journal article" date="2019" name="Int. J. Syst. Evol. Microbiol.">
        <title>The Global Catalogue of Microorganisms (GCM) 10K type strain sequencing project: providing services to taxonomists for standard genome sequencing and annotation.</title>
        <authorList>
            <consortium name="The Broad Institute Genomics Platform"/>
            <consortium name="The Broad Institute Genome Sequencing Center for Infectious Disease"/>
            <person name="Wu L."/>
            <person name="Ma J."/>
        </authorList>
    </citation>
    <scope>NUCLEOTIDE SEQUENCE [LARGE SCALE GENOMIC DNA]</scope>
    <source>
        <strain evidence="7">CCUG 56608</strain>
    </source>
</reference>
<keyword evidence="4" id="KW-0233">DNA recombination</keyword>
<keyword evidence="2" id="KW-0815">Transposition</keyword>
<feature type="domain" description="Probable transposase IS891/IS1136/IS1341" evidence="5">
    <location>
        <begin position="7"/>
        <end position="121"/>
    </location>
</feature>
<gene>
    <name evidence="6" type="ORF">ACFQ19_08970</name>
</gene>
<proteinExistence type="inferred from homology"/>
<keyword evidence="7" id="KW-1185">Reference proteome</keyword>
<dbReference type="RefSeq" id="WP_379591843.1">
    <property type="nucleotide sequence ID" value="NZ_JBHTKK010000009.1"/>
</dbReference>
<evidence type="ECO:0000256" key="1">
    <source>
        <dbReference type="ARBA" id="ARBA00008761"/>
    </source>
</evidence>
<dbReference type="Proteomes" id="UP001597041">
    <property type="component" value="Unassembled WGS sequence"/>
</dbReference>
<accession>A0ABW3NHY2</accession>
<protein>
    <submittedName>
        <fullName evidence="6">Transposase</fullName>
    </submittedName>
</protein>
<dbReference type="EMBL" id="JBHTKK010000009">
    <property type="protein sequence ID" value="MFD1066155.1"/>
    <property type="molecule type" value="Genomic_DNA"/>
</dbReference>
<comment type="similarity">
    <text evidence="1">In the C-terminal section; belongs to the transposase 35 family.</text>
</comment>
<evidence type="ECO:0000256" key="4">
    <source>
        <dbReference type="ARBA" id="ARBA00023172"/>
    </source>
</evidence>
<name>A0ABW3NHY2_9BACI</name>
<keyword evidence="3" id="KW-0238">DNA-binding</keyword>
<dbReference type="Pfam" id="PF01385">
    <property type="entry name" value="OrfB_IS605"/>
    <property type="match status" value="1"/>
</dbReference>
<evidence type="ECO:0000256" key="2">
    <source>
        <dbReference type="ARBA" id="ARBA00022578"/>
    </source>
</evidence>
<evidence type="ECO:0000256" key="3">
    <source>
        <dbReference type="ARBA" id="ARBA00023125"/>
    </source>
</evidence>
<organism evidence="6 7">
    <name type="scientific">Oceanobacillus locisalsi</name>
    <dbReference type="NCBI Taxonomy" id="546107"/>
    <lineage>
        <taxon>Bacteria</taxon>
        <taxon>Bacillati</taxon>
        <taxon>Bacillota</taxon>
        <taxon>Bacilli</taxon>
        <taxon>Bacillales</taxon>
        <taxon>Bacillaceae</taxon>
        <taxon>Oceanobacillus</taxon>
    </lineage>
</organism>
<dbReference type="InterPro" id="IPR001959">
    <property type="entry name" value="Transposase"/>
</dbReference>
<evidence type="ECO:0000259" key="5">
    <source>
        <dbReference type="Pfam" id="PF01385"/>
    </source>
</evidence>
<comment type="caution">
    <text evidence="6">The sequence shown here is derived from an EMBL/GenBank/DDBJ whole genome shotgun (WGS) entry which is preliminary data.</text>
</comment>
<evidence type="ECO:0000313" key="7">
    <source>
        <dbReference type="Proteomes" id="UP001597041"/>
    </source>
</evidence>